<dbReference type="PANTHER" id="PTHR24074">
    <property type="entry name" value="CO-CHAPERONE PROTEIN DJLA"/>
    <property type="match status" value="1"/>
</dbReference>
<feature type="region of interest" description="Disordered" evidence="1">
    <location>
        <begin position="558"/>
        <end position="581"/>
    </location>
</feature>
<feature type="compositionally biased region" description="Low complexity" evidence="1">
    <location>
        <begin position="326"/>
        <end position="354"/>
    </location>
</feature>
<dbReference type="InterPro" id="IPR036869">
    <property type="entry name" value="J_dom_sf"/>
</dbReference>
<reference evidence="3" key="1">
    <citation type="submission" date="2021-02" db="EMBL/GenBank/DDBJ databases">
        <authorList>
            <person name="Dougan E. K."/>
            <person name="Rhodes N."/>
            <person name="Thang M."/>
            <person name="Chan C."/>
        </authorList>
    </citation>
    <scope>NUCLEOTIDE SEQUENCE</scope>
</reference>
<feature type="region of interest" description="Disordered" evidence="1">
    <location>
        <begin position="90"/>
        <end position="172"/>
    </location>
</feature>
<keyword evidence="4" id="KW-1185">Reference proteome</keyword>
<dbReference type="Pfam" id="PF00226">
    <property type="entry name" value="DnaJ"/>
    <property type="match status" value="1"/>
</dbReference>
<dbReference type="InterPro" id="IPR050817">
    <property type="entry name" value="DjlA_DnaK_co-chaperone"/>
</dbReference>
<dbReference type="PROSITE" id="PS50076">
    <property type="entry name" value="DNAJ_2"/>
    <property type="match status" value="1"/>
</dbReference>
<evidence type="ECO:0000313" key="4">
    <source>
        <dbReference type="Proteomes" id="UP000654075"/>
    </source>
</evidence>
<dbReference type="SUPFAM" id="SSF46565">
    <property type="entry name" value="Chaperone J-domain"/>
    <property type="match status" value="1"/>
</dbReference>
<feature type="compositionally biased region" description="Polar residues" evidence="1">
    <location>
        <begin position="708"/>
        <end position="717"/>
    </location>
</feature>
<gene>
    <name evidence="3" type="ORF">PGLA1383_LOCUS41619</name>
</gene>
<sequence>MTRASIWDIRDMRCGPMMTAPASPRKIGGTQAPIGSPRLARAVPCAAPCGHSGGSARLSTIGRIALRDRPTPQQHSAALYGGGRLWPGRFAEPGCADRPPVPTSKTPDPAAGSRPQSARGVGNAQPRSASAPRYPSAAQRTCSLPRNLGGGSGSLHQGAGPPRAASSLDCHSSQSKLEARVAAAGRAEAATAAMLGKPPSVPEAYLAGGSTTALQEDLGVQRKVAPVASGASLLQAVETLLSGKLGAGVTPRCSQSPRGLRRTSLGTKVSVAGTPVSPHRNMTVQTIMDGMVLYAEPEADETSKKNGLGSVQPKGRAQVMQQWLRPESLQSQVSGSSGSSLGRPPRPSESLRPVQLRSATAQAAALAPESGCSVEMDWSCLSDTARQALKQWAAGQLGGRHCMLILEQGAGGEALLMPPSSEEPSMSDLRGGAALNVLSGLFAEVGLVGPGEGGWLFEAVFAKNPIQVLEEALQAALQAIGDSRLERTSDLSPEQANLALRRLSMKMQFDCCTNSLAQGKSASGPRSSDQFTRIQVWLELLRLNTEGWPSALGSAASSASIASKDKDRPQRASEKAFHDTGVLKELGKPEADLEAESTQMSLDALREQNRCIEEYVMRLVRQRDELKQITKLAEERDSYFILGLVSSDVTDEEVKKAYRNLARREHPDKAGIANKKRFQAIQNAYTSILKHRREGGSSTVTEAEGQEQKSQTPSQKDASGKEASSSAFVAEAARYVIEARDAADRIALCAHRTLRSWEEGAEVQGQAKRRALRTLRDLTRQSASEIRGSAQQLRTLGHAIEALVRCSEAMMTEHSVLTNTTSAGIGIRDRATIVEDAGRSATGSAELLERICDATEATLKKVEKASPDIAAADAGAPQSRAPAKNDEAAGLVKLGVRLLTESLARTAAVARRTADEAIGGAIKALDLHRGLLMLDSEARKEKEHQNSKRRSFDEDDAPVAAGDCERDQPKQPGSEDDKETGEEPPPRTPRDRPETSASQTPRDQLKSAAKRVKDRHIALRVKNLRFLSSLNEEALRVQGRLWSLLERSDGALLPEISVVQKGRIFDLVSQLLDFALSESSRLAGNLAAAPVRVLEKSLSFALALEHIKEIAMPVDSRTQALKLAALIDTDLLCQVIGGPFRRRLIAIGAKRRGPEAFNNGGGYVQAAYSRVRGGAGPAGSAAAVKAWEEASNTCVERIARNIREATHREVPFAGGEEAGVKG</sequence>
<feature type="compositionally biased region" description="Low complexity" evidence="1">
    <location>
        <begin position="124"/>
        <end position="140"/>
    </location>
</feature>
<organism evidence="3 4">
    <name type="scientific">Polarella glacialis</name>
    <name type="common">Dinoflagellate</name>
    <dbReference type="NCBI Taxonomy" id="89957"/>
    <lineage>
        <taxon>Eukaryota</taxon>
        <taxon>Sar</taxon>
        <taxon>Alveolata</taxon>
        <taxon>Dinophyceae</taxon>
        <taxon>Suessiales</taxon>
        <taxon>Suessiaceae</taxon>
        <taxon>Polarella</taxon>
    </lineage>
</organism>
<feature type="region of interest" description="Disordered" evidence="1">
    <location>
        <begin position="692"/>
        <end position="723"/>
    </location>
</feature>
<dbReference type="InterPro" id="IPR001623">
    <property type="entry name" value="DnaJ_domain"/>
</dbReference>
<dbReference type="Proteomes" id="UP000654075">
    <property type="component" value="Unassembled WGS sequence"/>
</dbReference>
<feature type="compositionally biased region" description="Basic and acidic residues" evidence="1">
    <location>
        <begin position="963"/>
        <end position="975"/>
    </location>
</feature>
<feature type="region of interest" description="Disordered" evidence="1">
    <location>
        <begin position="939"/>
        <end position="1011"/>
    </location>
</feature>
<name>A0A813GE51_POLGL</name>
<feature type="compositionally biased region" description="Basic and acidic residues" evidence="1">
    <location>
        <begin position="984"/>
        <end position="994"/>
    </location>
</feature>
<proteinExistence type="predicted"/>
<dbReference type="Gene3D" id="1.10.287.110">
    <property type="entry name" value="DnaJ domain"/>
    <property type="match status" value="1"/>
</dbReference>
<feature type="region of interest" description="Disordered" evidence="1">
    <location>
        <begin position="299"/>
        <end position="354"/>
    </location>
</feature>
<dbReference type="SMART" id="SM00271">
    <property type="entry name" value="DnaJ"/>
    <property type="match status" value="1"/>
</dbReference>
<comment type="caution">
    <text evidence="3">The sequence shown here is derived from an EMBL/GenBank/DDBJ whole genome shotgun (WGS) entry which is preliminary data.</text>
</comment>
<accession>A0A813GE51</accession>
<evidence type="ECO:0000256" key="1">
    <source>
        <dbReference type="SAM" id="MobiDB-lite"/>
    </source>
</evidence>
<feature type="domain" description="J" evidence="2">
    <location>
        <begin position="637"/>
        <end position="693"/>
    </location>
</feature>
<dbReference type="EMBL" id="CAJNNV010028411">
    <property type="protein sequence ID" value="CAE8624505.1"/>
    <property type="molecule type" value="Genomic_DNA"/>
</dbReference>
<dbReference type="AlphaFoldDB" id="A0A813GE51"/>
<protein>
    <recommendedName>
        <fullName evidence="2">J domain-containing protein</fullName>
    </recommendedName>
</protein>
<dbReference type="OrthoDB" id="440578at2759"/>
<feature type="compositionally biased region" description="Basic and acidic residues" evidence="1">
    <location>
        <begin position="939"/>
        <end position="952"/>
    </location>
</feature>
<dbReference type="CDD" id="cd06257">
    <property type="entry name" value="DnaJ"/>
    <property type="match status" value="1"/>
</dbReference>
<feature type="compositionally biased region" description="Basic and acidic residues" evidence="1">
    <location>
        <begin position="563"/>
        <end position="581"/>
    </location>
</feature>
<evidence type="ECO:0000259" key="2">
    <source>
        <dbReference type="PROSITE" id="PS50076"/>
    </source>
</evidence>
<evidence type="ECO:0000313" key="3">
    <source>
        <dbReference type="EMBL" id="CAE8624505.1"/>
    </source>
</evidence>